<keyword evidence="3" id="KW-0276">Fatty acid metabolism</keyword>
<evidence type="ECO:0000256" key="3">
    <source>
        <dbReference type="ARBA" id="ARBA00022832"/>
    </source>
</evidence>
<gene>
    <name evidence="5" type="ORF">G6F50_018193</name>
</gene>
<dbReference type="PANTHER" id="PTHR43859:SF4">
    <property type="entry name" value="BUTANOATE--COA LIGASE AAE1-RELATED"/>
    <property type="match status" value="1"/>
</dbReference>
<accession>A0A9P7BZJ6</accession>
<keyword evidence="2" id="KW-0436">Ligase</keyword>
<dbReference type="Proteomes" id="UP000740926">
    <property type="component" value="Unassembled WGS sequence"/>
</dbReference>
<dbReference type="EMBL" id="JAANIU010016182">
    <property type="protein sequence ID" value="KAG1529154.1"/>
    <property type="molecule type" value="Genomic_DNA"/>
</dbReference>
<dbReference type="SUPFAM" id="SSF56801">
    <property type="entry name" value="Acetyl-CoA synthetase-like"/>
    <property type="match status" value="1"/>
</dbReference>
<evidence type="ECO:0000313" key="6">
    <source>
        <dbReference type="Proteomes" id="UP000740926"/>
    </source>
</evidence>
<dbReference type="AlphaFoldDB" id="A0A9P7BZJ6"/>
<evidence type="ECO:0000256" key="1">
    <source>
        <dbReference type="ARBA" id="ARBA00006432"/>
    </source>
</evidence>
<dbReference type="PANTHER" id="PTHR43859">
    <property type="entry name" value="ACYL-ACTIVATING ENZYME"/>
    <property type="match status" value="1"/>
</dbReference>
<name>A0A9P7BZJ6_9FUNG</name>
<keyword evidence="6" id="KW-1185">Reference proteome</keyword>
<evidence type="ECO:0000313" key="5">
    <source>
        <dbReference type="EMBL" id="KAG1529154.1"/>
    </source>
</evidence>
<reference evidence="5 6" key="1">
    <citation type="journal article" date="2020" name="Microb. Genom.">
        <title>Genetic diversity of clinical and environmental Mucorales isolates obtained from an investigation of mucormycosis cases among solid organ transplant recipients.</title>
        <authorList>
            <person name="Nguyen M.H."/>
            <person name="Kaul D."/>
            <person name="Muto C."/>
            <person name="Cheng S.J."/>
            <person name="Richter R.A."/>
            <person name="Bruno V.M."/>
            <person name="Liu G."/>
            <person name="Beyhan S."/>
            <person name="Sundermann A.J."/>
            <person name="Mounaud S."/>
            <person name="Pasculle A.W."/>
            <person name="Nierman W.C."/>
            <person name="Driscoll E."/>
            <person name="Cumbie R."/>
            <person name="Clancy C.J."/>
            <person name="Dupont C.L."/>
        </authorList>
    </citation>
    <scope>NUCLEOTIDE SEQUENCE [LARGE SCALE GENOMIC DNA]</scope>
    <source>
        <strain evidence="5 6">GL24</strain>
    </source>
</reference>
<comment type="similarity">
    <text evidence="1">Belongs to the ATP-dependent AMP-binding enzyme family.</text>
</comment>
<sequence length="90" mass="9355">MNEVAHDGIATGEVVVRAPWLTEGYLHDPAASEALWAGGYLHTGDIGNIDGGGYLRVTDRIKDVIKTGGEWISYEMGRAAAAAGGQAAGQ</sequence>
<proteinExistence type="inferred from homology"/>
<keyword evidence="4" id="KW-0443">Lipid metabolism</keyword>
<evidence type="ECO:0000256" key="4">
    <source>
        <dbReference type="ARBA" id="ARBA00023098"/>
    </source>
</evidence>
<protein>
    <recommendedName>
        <fullName evidence="7">AMP-dependent synthetase/ligase domain-containing protein</fullName>
    </recommendedName>
</protein>
<evidence type="ECO:0000256" key="2">
    <source>
        <dbReference type="ARBA" id="ARBA00022598"/>
    </source>
</evidence>
<dbReference type="GO" id="GO:0016874">
    <property type="term" value="F:ligase activity"/>
    <property type="evidence" value="ECO:0007669"/>
    <property type="project" value="UniProtKB-KW"/>
</dbReference>
<evidence type="ECO:0008006" key="7">
    <source>
        <dbReference type="Google" id="ProtNLM"/>
    </source>
</evidence>
<comment type="caution">
    <text evidence="5">The sequence shown here is derived from an EMBL/GenBank/DDBJ whole genome shotgun (WGS) entry which is preliminary data.</text>
</comment>
<organism evidence="5 6">
    <name type="scientific">Rhizopus delemar</name>
    <dbReference type="NCBI Taxonomy" id="936053"/>
    <lineage>
        <taxon>Eukaryota</taxon>
        <taxon>Fungi</taxon>
        <taxon>Fungi incertae sedis</taxon>
        <taxon>Mucoromycota</taxon>
        <taxon>Mucoromycotina</taxon>
        <taxon>Mucoromycetes</taxon>
        <taxon>Mucorales</taxon>
        <taxon>Mucorineae</taxon>
        <taxon>Rhizopodaceae</taxon>
        <taxon>Rhizopus</taxon>
    </lineage>
</organism>
<dbReference type="Gene3D" id="3.40.50.12780">
    <property type="entry name" value="N-terminal domain of ligase-like"/>
    <property type="match status" value="1"/>
</dbReference>
<dbReference type="GO" id="GO:0006631">
    <property type="term" value="P:fatty acid metabolic process"/>
    <property type="evidence" value="ECO:0007669"/>
    <property type="project" value="UniProtKB-KW"/>
</dbReference>
<dbReference type="InterPro" id="IPR042099">
    <property type="entry name" value="ANL_N_sf"/>
</dbReference>